<keyword evidence="3 8" id="KW-0863">Zinc-finger</keyword>
<dbReference type="GO" id="GO:0009791">
    <property type="term" value="P:post-embryonic development"/>
    <property type="evidence" value="ECO:0007669"/>
    <property type="project" value="UniProtKB-ARBA"/>
</dbReference>
<evidence type="ECO:0000256" key="8">
    <source>
        <dbReference type="PROSITE-ProRule" id="PRU00027"/>
    </source>
</evidence>
<dbReference type="AlphaFoldDB" id="A0A9N9SSB0"/>
<protein>
    <recommendedName>
        <fullName evidence="9">BED-type domain-containing protein</fullName>
    </recommendedName>
</protein>
<reference evidence="10" key="1">
    <citation type="submission" date="2022-01" db="EMBL/GenBank/DDBJ databases">
        <authorList>
            <person name="King R."/>
        </authorList>
    </citation>
    <scope>NUCLEOTIDE SEQUENCE</scope>
</reference>
<dbReference type="GO" id="GO:0003677">
    <property type="term" value="F:DNA binding"/>
    <property type="evidence" value="ECO:0007669"/>
    <property type="project" value="InterPro"/>
</dbReference>
<dbReference type="SUPFAM" id="SSF57667">
    <property type="entry name" value="beta-beta-alpha zinc fingers"/>
    <property type="match status" value="1"/>
</dbReference>
<sequence>MPPPKSNVWIYFEKVGPTSAKCKICFQTFKTSGNTSNLAKHLQSKHSNIINKSEKVKASHRWWSSFFKNNKCLDNRPINIVEGVGFKRLIKELAPLYKVPSRETFKKLMDTKYEVIANLYKTKFSEISHFSVTCDVWSEMMSCRSFLGVTVHFIEDRKLTSVSIDLSELSERHTSDYISTQLLEILNRWNIDLEKVEAVVTDGGTNMLKAISDSFLKIKHVPCFAHLVNLVVEHSLENEETKSLLNKVRSIVKWAKNSVIVSDELRKRQLNKGTASGNLKKLILDVSTRWNSVFYMLERFVELSSLVSEILLSKPHAPAMLTAVEILQVKEVICLLRPLEYITREASGEEYITISKIIPMLACVSNQLDMINLDLPLADNLKSKIKTELKKRFSKIEYNHAIAVATLLDPRFKNLHFQEPLAASKVVSYLREQLKQEYREISSGSDSESNSQDSSFDFWNYHKKLAHSSGSTKRRRLENDHLQDELSIYLANPVANLKSNPLEQWEEMKTLFPLLYKQAMNYGPNHRPDVRVICKIVEKFEREFTLHDTKLPTRRRNARTQDNIAAVRASVVENANVSVNRRSQELGLTRMTTWRILRRFRPTALQDCSTQELKPLDRHKRRLFADWALDKLENDGDFLKK</sequence>
<name>A0A9N9SSB0_DIABA</name>
<comment type="subcellular location">
    <subcellularLocation>
        <location evidence="1">Nucleus</location>
    </subcellularLocation>
</comment>
<keyword evidence="2" id="KW-0479">Metal-binding</keyword>
<dbReference type="PANTHER" id="PTHR46481">
    <property type="entry name" value="ZINC FINGER BED DOMAIN-CONTAINING PROTEIN 4"/>
    <property type="match status" value="1"/>
</dbReference>
<evidence type="ECO:0000256" key="5">
    <source>
        <dbReference type="ARBA" id="ARBA00023015"/>
    </source>
</evidence>
<evidence type="ECO:0000256" key="4">
    <source>
        <dbReference type="ARBA" id="ARBA00022833"/>
    </source>
</evidence>
<dbReference type="SUPFAM" id="SSF53098">
    <property type="entry name" value="Ribonuclease H-like"/>
    <property type="match status" value="1"/>
</dbReference>
<evidence type="ECO:0000313" key="10">
    <source>
        <dbReference type="EMBL" id="CAG9827342.1"/>
    </source>
</evidence>
<evidence type="ECO:0000259" key="9">
    <source>
        <dbReference type="PROSITE" id="PS50808"/>
    </source>
</evidence>
<evidence type="ECO:0000256" key="7">
    <source>
        <dbReference type="ARBA" id="ARBA00023242"/>
    </source>
</evidence>
<keyword evidence="5" id="KW-0805">Transcription regulation</keyword>
<evidence type="ECO:0000313" key="11">
    <source>
        <dbReference type="Proteomes" id="UP001153709"/>
    </source>
</evidence>
<dbReference type="GO" id="GO:0008270">
    <property type="term" value="F:zinc ion binding"/>
    <property type="evidence" value="ECO:0007669"/>
    <property type="project" value="UniProtKB-KW"/>
</dbReference>
<evidence type="ECO:0000256" key="1">
    <source>
        <dbReference type="ARBA" id="ARBA00004123"/>
    </source>
</evidence>
<keyword evidence="7" id="KW-0539">Nucleus</keyword>
<keyword evidence="4" id="KW-0862">Zinc</keyword>
<gene>
    <name evidence="10" type="ORF">DIABBA_LOCUS1344</name>
</gene>
<dbReference type="Proteomes" id="UP001153709">
    <property type="component" value="Chromosome 1"/>
</dbReference>
<accession>A0A9N9SSB0</accession>
<dbReference type="PROSITE" id="PS50808">
    <property type="entry name" value="ZF_BED"/>
    <property type="match status" value="1"/>
</dbReference>
<dbReference type="Pfam" id="PF02892">
    <property type="entry name" value="zf-BED"/>
    <property type="match status" value="1"/>
</dbReference>
<keyword evidence="11" id="KW-1185">Reference proteome</keyword>
<dbReference type="OrthoDB" id="6620210at2759"/>
<evidence type="ECO:0000256" key="2">
    <source>
        <dbReference type="ARBA" id="ARBA00022723"/>
    </source>
</evidence>
<dbReference type="SMART" id="SM00614">
    <property type="entry name" value="ZnF_BED"/>
    <property type="match status" value="1"/>
</dbReference>
<evidence type="ECO:0000256" key="3">
    <source>
        <dbReference type="ARBA" id="ARBA00022771"/>
    </source>
</evidence>
<dbReference type="GO" id="GO:0005634">
    <property type="term" value="C:nucleus"/>
    <property type="evidence" value="ECO:0007669"/>
    <property type="project" value="UniProtKB-SubCell"/>
</dbReference>
<feature type="domain" description="BED-type" evidence="9">
    <location>
        <begin position="3"/>
        <end position="53"/>
    </location>
</feature>
<dbReference type="InterPro" id="IPR036236">
    <property type="entry name" value="Znf_C2H2_sf"/>
</dbReference>
<dbReference type="EMBL" id="OU898276">
    <property type="protein sequence ID" value="CAG9827342.1"/>
    <property type="molecule type" value="Genomic_DNA"/>
</dbReference>
<dbReference type="SUPFAM" id="SSF140996">
    <property type="entry name" value="Hermes dimerisation domain"/>
    <property type="match status" value="1"/>
</dbReference>
<keyword evidence="6" id="KW-0804">Transcription</keyword>
<dbReference type="InterPro" id="IPR003656">
    <property type="entry name" value="Znf_BED"/>
</dbReference>
<dbReference type="PANTHER" id="PTHR46481:SF10">
    <property type="entry name" value="ZINC FINGER BED DOMAIN-CONTAINING PROTEIN 39"/>
    <property type="match status" value="1"/>
</dbReference>
<evidence type="ECO:0000256" key="6">
    <source>
        <dbReference type="ARBA" id="ARBA00023163"/>
    </source>
</evidence>
<dbReference type="InterPro" id="IPR012337">
    <property type="entry name" value="RNaseH-like_sf"/>
</dbReference>
<organism evidence="10 11">
    <name type="scientific">Diabrotica balteata</name>
    <name type="common">Banded cucumber beetle</name>
    <dbReference type="NCBI Taxonomy" id="107213"/>
    <lineage>
        <taxon>Eukaryota</taxon>
        <taxon>Metazoa</taxon>
        <taxon>Ecdysozoa</taxon>
        <taxon>Arthropoda</taxon>
        <taxon>Hexapoda</taxon>
        <taxon>Insecta</taxon>
        <taxon>Pterygota</taxon>
        <taxon>Neoptera</taxon>
        <taxon>Endopterygota</taxon>
        <taxon>Coleoptera</taxon>
        <taxon>Polyphaga</taxon>
        <taxon>Cucujiformia</taxon>
        <taxon>Chrysomeloidea</taxon>
        <taxon>Chrysomelidae</taxon>
        <taxon>Galerucinae</taxon>
        <taxon>Diabroticina</taxon>
        <taxon>Diabroticites</taxon>
        <taxon>Diabrotica</taxon>
    </lineage>
</organism>
<proteinExistence type="predicted"/>
<dbReference type="InterPro" id="IPR052035">
    <property type="entry name" value="ZnF_BED_domain_contain"/>
</dbReference>